<feature type="signal peptide" evidence="1">
    <location>
        <begin position="1"/>
        <end position="18"/>
    </location>
</feature>
<dbReference type="EMBL" id="JAGPXB010000024">
    <property type="protein sequence ID" value="MBQ0910015.1"/>
    <property type="molecule type" value="Genomic_DNA"/>
</dbReference>
<evidence type="ECO:0000313" key="2">
    <source>
        <dbReference type="EMBL" id="MBQ0910015.1"/>
    </source>
</evidence>
<evidence type="ECO:0000313" key="3">
    <source>
        <dbReference type="Proteomes" id="UP000679008"/>
    </source>
</evidence>
<organism evidence="2 3">
    <name type="scientific">Flavobacterium erciyesense</name>
    <dbReference type="NCBI Taxonomy" id="2825842"/>
    <lineage>
        <taxon>Bacteria</taxon>
        <taxon>Pseudomonadati</taxon>
        <taxon>Bacteroidota</taxon>
        <taxon>Flavobacteriia</taxon>
        <taxon>Flavobacteriales</taxon>
        <taxon>Flavobacteriaceae</taxon>
        <taxon>Flavobacterium</taxon>
    </lineage>
</organism>
<protein>
    <submittedName>
        <fullName evidence="2">Uncharacterized protein</fullName>
    </submittedName>
</protein>
<keyword evidence="3" id="KW-1185">Reference proteome</keyword>
<evidence type="ECO:0000256" key="1">
    <source>
        <dbReference type="SAM" id="SignalP"/>
    </source>
</evidence>
<keyword evidence="1" id="KW-0732">Signal</keyword>
<dbReference type="Proteomes" id="UP000679008">
    <property type="component" value="Unassembled WGS sequence"/>
</dbReference>
<comment type="caution">
    <text evidence="2">The sequence shown here is derived from an EMBL/GenBank/DDBJ whole genome shotgun (WGS) entry which is preliminary data.</text>
</comment>
<accession>A0ABS5D7K6</accession>
<gene>
    <name evidence="2" type="ORF">KBJ98_14985</name>
</gene>
<sequence length="169" mass="19657">MKKFLILLLFLHFSNIFGQDIDFKNLKICNQISLAIKYINTDKTEKIRKIKLQDSINNGRNYSTLINEYVAFKLNTEPEKIFSYSAELTKLHFDKIEKATYKSFKLDSECIENYASKPNAFLSKLDTETLVINIVTNNIDTDEGSSGITYLFCFNGEKLVRVFKKHWIS</sequence>
<feature type="chain" id="PRO_5046621830" evidence="1">
    <location>
        <begin position="19"/>
        <end position="169"/>
    </location>
</feature>
<dbReference type="RefSeq" id="WP_210791874.1">
    <property type="nucleotide sequence ID" value="NZ_JAGPXB010000024.1"/>
</dbReference>
<proteinExistence type="predicted"/>
<reference evidence="2 3" key="1">
    <citation type="submission" date="2021-04" db="EMBL/GenBank/DDBJ databases">
        <title>Description of novel Flavobacterium sp. F-328.</title>
        <authorList>
            <person name="Saticioglu I.B."/>
        </authorList>
    </citation>
    <scope>NUCLEOTIDE SEQUENCE [LARGE SCALE GENOMIC DNA]</scope>
    <source>
        <strain evidence="2 3">F-328</strain>
    </source>
</reference>
<name>A0ABS5D7K6_9FLAO</name>